<comment type="subcellular location">
    <subcellularLocation>
        <location evidence="1">Membrane</location>
        <topology evidence="1">Peripheral membrane protein</topology>
    </subcellularLocation>
</comment>
<dbReference type="Pfam" id="PF00403">
    <property type="entry name" value="HMA"/>
    <property type="match status" value="1"/>
</dbReference>
<dbReference type="InterPro" id="IPR044526">
    <property type="entry name" value="NAKR1-3"/>
</dbReference>
<feature type="compositionally biased region" description="Basic and acidic residues" evidence="2">
    <location>
        <begin position="89"/>
        <end position="110"/>
    </location>
</feature>
<dbReference type="InterPro" id="IPR006121">
    <property type="entry name" value="HMA_dom"/>
</dbReference>
<feature type="compositionally biased region" description="Low complexity" evidence="2">
    <location>
        <begin position="26"/>
        <end position="40"/>
    </location>
</feature>
<dbReference type="Proteomes" id="UP001318860">
    <property type="component" value="Unassembled WGS sequence"/>
</dbReference>
<evidence type="ECO:0000313" key="4">
    <source>
        <dbReference type="EMBL" id="KAK6126134.1"/>
    </source>
</evidence>
<protein>
    <recommendedName>
        <fullName evidence="3">HMA domain-containing protein</fullName>
    </recommendedName>
</protein>
<feature type="compositionally biased region" description="Basic and acidic residues" evidence="2">
    <location>
        <begin position="47"/>
        <end position="59"/>
    </location>
</feature>
<feature type="compositionally biased region" description="Pro residues" evidence="2">
    <location>
        <begin position="63"/>
        <end position="73"/>
    </location>
</feature>
<dbReference type="PROSITE" id="PS50846">
    <property type="entry name" value="HMA_2"/>
    <property type="match status" value="1"/>
</dbReference>
<dbReference type="EMBL" id="JABTTQ020002063">
    <property type="protein sequence ID" value="KAK6126134.1"/>
    <property type="molecule type" value="Genomic_DNA"/>
</dbReference>
<dbReference type="PANTHER" id="PTHR46119:SF15">
    <property type="entry name" value="PROTEIN SODIUM POTASSIUM ROOT DEFECTIVE 2"/>
    <property type="match status" value="1"/>
</dbReference>
<dbReference type="Gene3D" id="3.30.70.100">
    <property type="match status" value="1"/>
</dbReference>
<dbReference type="CDD" id="cd00371">
    <property type="entry name" value="HMA"/>
    <property type="match status" value="1"/>
</dbReference>
<dbReference type="PANTHER" id="PTHR46119">
    <property type="entry name" value="OS08G0405700 PROTEIN"/>
    <property type="match status" value="1"/>
</dbReference>
<dbReference type="InterPro" id="IPR036163">
    <property type="entry name" value="HMA_dom_sf"/>
</dbReference>
<accession>A0ABR0UV29</accession>
<feature type="domain" description="HMA" evidence="3">
    <location>
        <begin position="188"/>
        <end position="254"/>
    </location>
</feature>
<gene>
    <name evidence="4" type="ORF">DH2020_040112</name>
</gene>
<keyword evidence="5" id="KW-1185">Reference proteome</keyword>
<evidence type="ECO:0000259" key="3">
    <source>
        <dbReference type="PROSITE" id="PS50846"/>
    </source>
</evidence>
<dbReference type="SUPFAM" id="SSF55008">
    <property type="entry name" value="HMA, heavy metal-associated domain"/>
    <property type="match status" value="1"/>
</dbReference>
<feature type="compositionally biased region" description="Basic residues" evidence="2">
    <location>
        <begin position="75"/>
        <end position="85"/>
    </location>
</feature>
<sequence length="282" mass="30795">MKGIDIFCASQASTAICFSNNMEQNPSSTPSSSSSTLLLPAGGGAAIDRHNPLIRDSRRIPKSLPPNSHPPITPKSHKKKNKRNTPFKENAKKSDDNNFSKLDDDEKVKDGNNGGIVRNRWKCTNPGDFISPPGSTRYLLRDKVVFDASSSDFGLAGKLSLEETPKSKDVKTEELFEAKPPSSSHSPDQVVVLRVSLHCRGCERKLRKHLSRMEGVTSFNIEFAAKKVTVSGKVTPLDVLSNISKVKNAQLWSPTIASSVQPTLNLNISEEYFKNGYKGAGA</sequence>
<evidence type="ECO:0000313" key="5">
    <source>
        <dbReference type="Proteomes" id="UP001318860"/>
    </source>
</evidence>
<organism evidence="4 5">
    <name type="scientific">Rehmannia glutinosa</name>
    <name type="common">Chinese foxglove</name>
    <dbReference type="NCBI Taxonomy" id="99300"/>
    <lineage>
        <taxon>Eukaryota</taxon>
        <taxon>Viridiplantae</taxon>
        <taxon>Streptophyta</taxon>
        <taxon>Embryophyta</taxon>
        <taxon>Tracheophyta</taxon>
        <taxon>Spermatophyta</taxon>
        <taxon>Magnoliopsida</taxon>
        <taxon>eudicotyledons</taxon>
        <taxon>Gunneridae</taxon>
        <taxon>Pentapetalae</taxon>
        <taxon>asterids</taxon>
        <taxon>lamiids</taxon>
        <taxon>Lamiales</taxon>
        <taxon>Orobanchaceae</taxon>
        <taxon>Rehmannieae</taxon>
        <taxon>Rehmannia</taxon>
    </lineage>
</organism>
<feature type="region of interest" description="Disordered" evidence="2">
    <location>
        <begin position="23"/>
        <end position="119"/>
    </location>
</feature>
<evidence type="ECO:0000256" key="1">
    <source>
        <dbReference type="ARBA" id="ARBA00004170"/>
    </source>
</evidence>
<name>A0ABR0UV29_REHGL</name>
<reference evidence="4 5" key="1">
    <citation type="journal article" date="2021" name="Comput. Struct. Biotechnol. J.">
        <title>De novo genome assembly of the potent medicinal plant Rehmannia glutinosa using nanopore technology.</title>
        <authorList>
            <person name="Ma L."/>
            <person name="Dong C."/>
            <person name="Song C."/>
            <person name="Wang X."/>
            <person name="Zheng X."/>
            <person name="Niu Y."/>
            <person name="Chen S."/>
            <person name="Feng W."/>
        </authorList>
    </citation>
    <scope>NUCLEOTIDE SEQUENCE [LARGE SCALE GENOMIC DNA]</scope>
    <source>
        <strain evidence="4">DH-2019</strain>
    </source>
</reference>
<evidence type="ECO:0000256" key="2">
    <source>
        <dbReference type="SAM" id="MobiDB-lite"/>
    </source>
</evidence>
<proteinExistence type="predicted"/>
<comment type="caution">
    <text evidence="4">The sequence shown here is derived from an EMBL/GenBank/DDBJ whole genome shotgun (WGS) entry which is preliminary data.</text>
</comment>